<keyword evidence="2" id="KW-0285">Flavoprotein</keyword>
<dbReference type="InterPro" id="IPR036188">
    <property type="entry name" value="FAD/NAD-bd_sf"/>
</dbReference>
<comment type="cofactor">
    <cofactor evidence="1">
        <name>FAD</name>
        <dbReference type="ChEBI" id="CHEBI:57692"/>
    </cofactor>
</comment>
<dbReference type="PRINTS" id="PR00420">
    <property type="entry name" value="RNGMNOXGNASE"/>
</dbReference>
<evidence type="ECO:0000313" key="5">
    <source>
        <dbReference type="EMBL" id="MEU1950652.1"/>
    </source>
</evidence>
<dbReference type="Gene3D" id="3.50.50.60">
    <property type="entry name" value="FAD/NAD(P)-binding domain"/>
    <property type="match status" value="1"/>
</dbReference>
<gene>
    <name evidence="5" type="ORF">ABZ510_02210</name>
</gene>
<dbReference type="Pfam" id="PF01494">
    <property type="entry name" value="FAD_binding_3"/>
    <property type="match status" value="1"/>
</dbReference>
<evidence type="ECO:0000256" key="3">
    <source>
        <dbReference type="ARBA" id="ARBA00022827"/>
    </source>
</evidence>
<proteinExistence type="predicted"/>
<dbReference type="Gene3D" id="3.30.70.2450">
    <property type="match status" value="1"/>
</dbReference>
<evidence type="ECO:0000259" key="4">
    <source>
        <dbReference type="Pfam" id="PF01494"/>
    </source>
</evidence>
<sequence>MSFSPASHLGVLIVGAGPTGLTLGIELMRRDVKCRIIDKLPAPVITSRSFTVHARTLELLELAGVVEEFQDRGLRGEWMDYHFTGAEEKVRLDFTGLDSHYPYYRSISQRDTEEILRRRFTGLGGVIDWHTELLSVTVHDDGEVTATLRDTDTGATETVWPDWLIGCDGVHSTVAASLGAEVSRAEYADTTMRMMDVPLRGCPVEVGGVDYRIALDHMLLTTALPGGLWRVLISEKSDGRDPDTSVEDFRKVLEAHFAGSIEVGEPEWSSVFRTRRRITSRYRTGRILVCGDAGHERSPAGGQGKNTSMQDAFNLGWKLAAVVKGEAAETLLDTYEAERRPIAEQVIEGTHELHSVLMNHGISITERLALAREPGFTERAVARVSGIAYRYESAAGTATSLHRPLDGPATGDRAPDIEISPRLRLHQLLQHPGHTLLVFHREPSAAADIEKLIARMHHLFGTRIEPVVITPPGHHAPAPDGARTADSCRVHALYGAPDGDALCLIRPDGYISRRCRLSEQDALLASLSSDLGLI</sequence>
<evidence type="ECO:0000256" key="1">
    <source>
        <dbReference type="ARBA" id="ARBA00001974"/>
    </source>
</evidence>
<dbReference type="InterPro" id="IPR002938">
    <property type="entry name" value="FAD-bd"/>
</dbReference>
<dbReference type="InterPro" id="IPR050641">
    <property type="entry name" value="RIFMO-like"/>
</dbReference>
<comment type="caution">
    <text evidence="5">The sequence shown here is derived from an EMBL/GenBank/DDBJ whole genome shotgun (WGS) entry which is preliminary data.</text>
</comment>
<name>A0ABV2WID9_9NOCA</name>
<reference evidence="5 6" key="1">
    <citation type="submission" date="2024-06" db="EMBL/GenBank/DDBJ databases">
        <title>The Natural Products Discovery Center: Release of the First 8490 Sequenced Strains for Exploring Actinobacteria Biosynthetic Diversity.</title>
        <authorList>
            <person name="Kalkreuter E."/>
            <person name="Kautsar S.A."/>
            <person name="Yang D."/>
            <person name="Bader C.D."/>
            <person name="Teijaro C.N."/>
            <person name="Fluegel L."/>
            <person name="Davis C.M."/>
            <person name="Simpson J.R."/>
            <person name="Lauterbach L."/>
            <person name="Steele A.D."/>
            <person name="Gui C."/>
            <person name="Meng S."/>
            <person name="Li G."/>
            <person name="Viehrig K."/>
            <person name="Ye F."/>
            <person name="Su P."/>
            <person name="Kiefer A.F."/>
            <person name="Nichols A."/>
            <person name="Cepeda A.J."/>
            <person name="Yan W."/>
            <person name="Fan B."/>
            <person name="Jiang Y."/>
            <person name="Adhikari A."/>
            <person name="Zheng C.-J."/>
            <person name="Schuster L."/>
            <person name="Cowan T.M."/>
            <person name="Smanski M.J."/>
            <person name="Chevrette M.G."/>
            <person name="De Carvalho L.P.S."/>
            <person name="Shen B."/>
        </authorList>
    </citation>
    <scope>NUCLEOTIDE SEQUENCE [LARGE SCALE GENOMIC DNA]</scope>
    <source>
        <strain evidence="5 6">NPDC019708</strain>
    </source>
</reference>
<dbReference type="SUPFAM" id="SSF51905">
    <property type="entry name" value="FAD/NAD(P)-binding domain"/>
    <property type="match status" value="1"/>
</dbReference>
<evidence type="ECO:0000313" key="6">
    <source>
        <dbReference type="Proteomes" id="UP001550628"/>
    </source>
</evidence>
<feature type="domain" description="FAD-binding" evidence="4">
    <location>
        <begin position="11"/>
        <end position="348"/>
    </location>
</feature>
<organism evidence="5 6">
    <name type="scientific">Nocardia rhamnosiphila</name>
    <dbReference type="NCBI Taxonomy" id="426716"/>
    <lineage>
        <taxon>Bacteria</taxon>
        <taxon>Bacillati</taxon>
        <taxon>Actinomycetota</taxon>
        <taxon>Actinomycetes</taxon>
        <taxon>Mycobacteriales</taxon>
        <taxon>Nocardiaceae</taxon>
        <taxon>Nocardia</taxon>
    </lineage>
</organism>
<evidence type="ECO:0000256" key="2">
    <source>
        <dbReference type="ARBA" id="ARBA00022630"/>
    </source>
</evidence>
<dbReference type="RefSeq" id="WP_356954356.1">
    <property type="nucleotide sequence ID" value="NZ_JBEYBD010000002.1"/>
</dbReference>
<dbReference type="PANTHER" id="PTHR43004">
    <property type="entry name" value="TRK SYSTEM POTASSIUM UPTAKE PROTEIN"/>
    <property type="match status" value="1"/>
</dbReference>
<dbReference type="PANTHER" id="PTHR43004:SF19">
    <property type="entry name" value="BINDING MONOOXYGENASE, PUTATIVE (JCVI)-RELATED"/>
    <property type="match status" value="1"/>
</dbReference>
<keyword evidence="6" id="KW-1185">Reference proteome</keyword>
<accession>A0ABV2WID9</accession>
<dbReference type="Proteomes" id="UP001550628">
    <property type="component" value="Unassembled WGS sequence"/>
</dbReference>
<keyword evidence="5" id="KW-0560">Oxidoreductase</keyword>
<dbReference type="Gene3D" id="3.40.30.120">
    <property type="match status" value="1"/>
</dbReference>
<protein>
    <submittedName>
        <fullName evidence="5">FAD-dependent monooxygenase</fullName>
    </submittedName>
</protein>
<dbReference type="GO" id="GO:0004497">
    <property type="term" value="F:monooxygenase activity"/>
    <property type="evidence" value="ECO:0007669"/>
    <property type="project" value="UniProtKB-KW"/>
</dbReference>
<keyword evidence="3" id="KW-0274">FAD</keyword>
<keyword evidence="5" id="KW-0503">Monooxygenase</keyword>
<dbReference type="EMBL" id="JBEYBF010000001">
    <property type="protein sequence ID" value="MEU1950652.1"/>
    <property type="molecule type" value="Genomic_DNA"/>
</dbReference>